<dbReference type="KEGG" id="lri:NCTC12151_02979"/>
<dbReference type="PROSITE" id="PS50164">
    <property type="entry name" value="GIY_YIG"/>
    <property type="match status" value="1"/>
</dbReference>
<dbReference type="EMBL" id="LS483470">
    <property type="protein sequence ID" value="SQI43322.1"/>
    <property type="molecule type" value="Genomic_DNA"/>
</dbReference>
<evidence type="ECO:0000259" key="2">
    <source>
        <dbReference type="PROSITE" id="PS50164"/>
    </source>
</evidence>
<comment type="similarity">
    <text evidence="1">Belongs to the UPF0213 family.</text>
</comment>
<gene>
    <name evidence="3" type="ORF">NCTC12151_02979</name>
</gene>
<dbReference type="Proteomes" id="UP000249005">
    <property type="component" value="Chromosome 1"/>
</dbReference>
<dbReference type="SMART" id="SM00465">
    <property type="entry name" value="GIYc"/>
    <property type="match status" value="1"/>
</dbReference>
<dbReference type="PANTHER" id="PTHR34477">
    <property type="entry name" value="UPF0213 PROTEIN YHBQ"/>
    <property type="match status" value="1"/>
</dbReference>
<evidence type="ECO:0000313" key="3">
    <source>
        <dbReference type="EMBL" id="SQI43322.1"/>
    </source>
</evidence>
<evidence type="ECO:0000313" key="4">
    <source>
        <dbReference type="Proteomes" id="UP000249005"/>
    </source>
</evidence>
<dbReference type="SUPFAM" id="SSF82771">
    <property type="entry name" value="GIY-YIG endonuclease"/>
    <property type="match status" value="1"/>
</dbReference>
<keyword evidence="4" id="KW-1185">Reference proteome</keyword>
<accession>A0A2X4V9D7</accession>
<evidence type="ECO:0000256" key="1">
    <source>
        <dbReference type="ARBA" id="ARBA00007435"/>
    </source>
</evidence>
<sequence length="105" mass="11923">MEHDAPAASSAIWHLYIIETSSGRLYTGITVDIERRFKQHQSGKGAKALRGAGELKMVYQCRIGEHSLALRLEYRLKQLNRRQKERLVLDQPSLAELSCLLGCEL</sequence>
<dbReference type="InterPro" id="IPR000305">
    <property type="entry name" value="GIY-YIG_endonuc"/>
</dbReference>
<dbReference type="Gene3D" id="3.40.1440.10">
    <property type="entry name" value="GIY-YIG endonuclease"/>
    <property type="match status" value="1"/>
</dbReference>
<dbReference type="InterPro" id="IPR035901">
    <property type="entry name" value="GIY-YIG_endonuc_sf"/>
</dbReference>
<name>A0A2X4V9D7_9GAMM</name>
<feature type="domain" description="GIY-YIG" evidence="2">
    <location>
        <begin position="11"/>
        <end position="86"/>
    </location>
</feature>
<dbReference type="RefSeq" id="WP_111741341.1">
    <property type="nucleotide sequence ID" value="NZ_LR698987.1"/>
</dbReference>
<dbReference type="InterPro" id="IPR050190">
    <property type="entry name" value="UPF0213_domain"/>
</dbReference>
<proteinExistence type="inferred from homology"/>
<dbReference type="CDD" id="cd10456">
    <property type="entry name" value="GIY-YIG_UPF0213"/>
    <property type="match status" value="1"/>
</dbReference>
<dbReference type="AlphaFoldDB" id="A0A2X4V9D7"/>
<reference evidence="3 4" key="1">
    <citation type="submission" date="2018-06" db="EMBL/GenBank/DDBJ databases">
        <authorList>
            <consortium name="Pathogen Informatics"/>
            <person name="Doyle S."/>
        </authorList>
    </citation>
    <scope>NUCLEOTIDE SEQUENCE [LARGE SCALE GENOMIC DNA]</scope>
    <source>
        <strain evidence="3 4">NCTC12151</strain>
    </source>
</reference>
<dbReference type="OrthoDB" id="9797095at2"/>
<dbReference type="Pfam" id="PF01541">
    <property type="entry name" value="GIY-YIG"/>
    <property type="match status" value="1"/>
</dbReference>
<protein>
    <submittedName>
        <fullName evidence="3">GIY-YIG nuclease superfamily protein</fullName>
    </submittedName>
</protein>
<organism evidence="3 4">
    <name type="scientific">Leminorella richardii</name>
    <dbReference type="NCBI Taxonomy" id="158841"/>
    <lineage>
        <taxon>Bacteria</taxon>
        <taxon>Pseudomonadati</taxon>
        <taxon>Pseudomonadota</taxon>
        <taxon>Gammaproteobacteria</taxon>
        <taxon>Enterobacterales</taxon>
        <taxon>Budviciaceae</taxon>
        <taxon>Leminorella</taxon>
    </lineage>
</organism>
<dbReference type="PANTHER" id="PTHR34477:SF1">
    <property type="entry name" value="UPF0213 PROTEIN YHBQ"/>
    <property type="match status" value="1"/>
</dbReference>